<gene>
    <name evidence="1" type="ORF">PtoMrB4_20400</name>
</gene>
<dbReference type="Proteomes" id="UP000501237">
    <property type="component" value="Chromosome"/>
</dbReference>
<evidence type="ECO:0000313" key="1">
    <source>
        <dbReference type="EMBL" id="BCA28063.1"/>
    </source>
</evidence>
<organism evidence="1 2">
    <name type="scientific">Metapseudomonas otitidis</name>
    <dbReference type="NCBI Taxonomy" id="319939"/>
    <lineage>
        <taxon>Bacteria</taxon>
        <taxon>Pseudomonadati</taxon>
        <taxon>Pseudomonadota</taxon>
        <taxon>Gammaproteobacteria</taxon>
        <taxon>Pseudomonadales</taxon>
        <taxon>Pseudomonadaceae</taxon>
        <taxon>Metapseudomonas</taxon>
    </lineage>
</organism>
<dbReference type="AlphaFoldDB" id="A0A679GCQ3"/>
<reference evidence="1 2" key="1">
    <citation type="journal article" date="2020" name="Microbiol. Resour. Announc.">
        <title>Complete genome sequence of Pseudomonas otitidis strain MrB4, isolated from Lake Biwa in Japan.</title>
        <authorList>
            <person name="Miyazaki K."/>
            <person name="Hase E."/>
            <person name="Maruya T."/>
        </authorList>
    </citation>
    <scope>NUCLEOTIDE SEQUENCE [LARGE SCALE GENOMIC DNA]</scope>
    <source>
        <strain evidence="1 2">MrB4</strain>
    </source>
</reference>
<name>A0A679GCQ3_9GAMM</name>
<evidence type="ECO:0000313" key="2">
    <source>
        <dbReference type="Proteomes" id="UP000501237"/>
    </source>
</evidence>
<dbReference type="GeneID" id="57397263"/>
<proteinExistence type="predicted"/>
<dbReference type="EMBL" id="AP022642">
    <property type="protein sequence ID" value="BCA28063.1"/>
    <property type="molecule type" value="Genomic_DNA"/>
</dbReference>
<dbReference type="PROSITE" id="PS51257">
    <property type="entry name" value="PROKAR_LIPOPROTEIN"/>
    <property type="match status" value="1"/>
</dbReference>
<sequence>MTTRILALPLLATTLLLGGCDSDFATLTFERSVRKAPFGDELLPVYREQLEALMQAQGIDPTRITPRIKNSLGTELVLSEPIFGGLEPAQKTALQAALKAIVDARRAPLDMRLTLHPDDMPPSLPRAREKALELPREYDAHFTLDAVSLSVAFGMTDLVNAALKGSMNMQSEVMCNVTAQFEPALPFIGMKVPEEEGPYRTLMVKDLASAYSYDEIPVEVRFADPDLQALVNQQKAQVTSAITDRSTPFRNKRGLKQFEFIIGPVGTVNHENAKVDFYSHTDLAVKCEHLAGALGRPFSYKLGDSLDRLASVVFY</sequence>
<dbReference type="KEGG" id="poj:PtoMrB4_20400"/>
<protein>
    <recommendedName>
        <fullName evidence="3">Lipoprotein</fullName>
    </recommendedName>
</protein>
<accession>A0A679GCQ3</accession>
<dbReference type="RefSeq" id="WP_172433179.1">
    <property type="nucleotide sequence ID" value="NZ_AP022642.1"/>
</dbReference>
<evidence type="ECO:0008006" key="3">
    <source>
        <dbReference type="Google" id="ProtNLM"/>
    </source>
</evidence>